<dbReference type="PANTHER" id="PTHR30595">
    <property type="entry name" value="GLPR-RELATED TRANSCRIPTIONAL REPRESSOR"/>
    <property type="match status" value="1"/>
</dbReference>
<dbReference type="EMBL" id="LKEU01000046">
    <property type="protein sequence ID" value="OFV69089.1"/>
    <property type="molecule type" value="Genomic_DNA"/>
</dbReference>
<dbReference type="PANTHER" id="PTHR30595:SF6">
    <property type="entry name" value="SCHLAFEN ALBA-2 DOMAIN-CONTAINING PROTEIN"/>
    <property type="match status" value="1"/>
</dbReference>
<feature type="domain" description="Schlafen AlbA-2" evidence="1">
    <location>
        <begin position="12"/>
        <end position="126"/>
    </location>
</feature>
<reference evidence="2 3" key="1">
    <citation type="submission" date="2015-09" db="EMBL/GenBank/DDBJ databases">
        <title>Genome sequence of Acetobacterium wieringae DSM 1911.</title>
        <authorList>
            <person name="Poehlein A."/>
            <person name="Bengelsdorf F.R."/>
            <person name="Schiel-Bengelsdorf B."/>
            <person name="Duerre P."/>
            <person name="Daniel R."/>
        </authorList>
    </citation>
    <scope>NUCLEOTIDE SEQUENCE [LARGE SCALE GENOMIC DNA]</scope>
    <source>
        <strain evidence="2 3">DSM 1911</strain>
    </source>
</reference>
<evidence type="ECO:0000313" key="3">
    <source>
        <dbReference type="Proteomes" id="UP000176244"/>
    </source>
</evidence>
<accession>A0A1F2PCF0</accession>
<dbReference type="STRING" id="52694.ACWI_34010"/>
<proteinExistence type="predicted"/>
<protein>
    <submittedName>
        <fullName evidence="2">Divergent AAA domain protein</fullName>
    </submittedName>
</protein>
<dbReference type="Pfam" id="PF04326">
    <property type="entry name" value="SLFN_AlbA_2"/>
    <property type="match status" value="1"/>
</dbReference>
<organism evidence="2 3">
    <name type="scientific">Acetobacterium wieringae</name>
    <dbReference type="NCBI Taxonomy" id="52694"/>
    <lineage>
        <taxon>Bacteria</taxon>
        <taxon>Bacillati</taxon>
        <taxon>Bacillota</taxon>
        <taxon>Clostridia</taxon>
        <taxon>Eubacteriales</taxon>
        <taxon>Eubacteriaceae</taxon>
        <taxon>Acetobacterium</taxon>
    </lineage>
</organism>
<dbReference type="RefSeq" id="WP_070372644.1">
    <property type="nucleotide sequence ID" value="NZ_LKEU01000046.1"/>
</dbReference>
<dbReference type="InterPro" id="IPR007421">
    <property type="entry name" value="Schlafen_AlbA_2_dom"/>
</dbReference>
<evidence type="ECO:0000313" key="2">
    <source>
        <dbReference type="EMBL" id="OFV69089.1"/>
    </source>
</evidence>
<comment type="caution">
    <text evidence="2">The sequence shown here is derived from an EMBL/GenBank/DDBJ whole genome shotgun (WGS) entry which is preliminary data.</text>
</comment>
<name>A0A1F2PCF0_9FIRM</name>
<evidence type="ECO:0000259" key="1">
    <source>
        <dbReference type="Pfam" id="PF04326"/>
    </source>
</evidence>
<dbReference type="OrthoDB" id="9807907at2"/>
<dbReference type="AlphaFoldDB" id="A0A1F2PCF0"/>
<dbReference type="InterPro" id="IPR038461">
    <property type="entry name" value="Schlafen_AlbA_2_dom_sf"/>
</dbReference>
<dbReference type="Gene3D" id="3.30.950.30">
    <property type="entry name" value="Schlafen, AAA domain"/>
    <property type="match status" value="1"/>
</dbReference>
<gene>
    <name evidence="2" type="ORF">ACWI_34010</name>
</gene>
<dbReference type="Proteomes" id="UP000176244">
    <property type="component" value="Unassembled WGS sequence"/>
</dbReference>
<sequence>MKTELKKLLTAESTDVDFKVSLEKAKPKSWLKTVVAFANGIGGSILFGVDDDRQIIGLDHVQADAEKISNLIKTKVDPLIMFSLKPVTMENKDILVLEIAAGKMTPYYYVNEGTRTAYVRIGNESVVAPAYIIHELMLKGQRLSFDALSTNEKFSDASFTLFKSNFYKATEKRIEAGKITYPLE</sequence>